<dbReference type="AlphaFoldDB" id="A0A5B7E7Q8"/>
<dbReference type="InterPro" id="IPR050271">
    <property type="entry name" value="UDP-glycosyltransferase"/>
</dbReference>
<evidence type="ECO:0000313" key="5">
    <source>
        <dbReference type="Proteomes" id="UP000324222"/>
    </source>
</evidence>
<dbReference type="SUPFAM" id="SSF53756">
    <property type="entry name" value="UDP-Glycosyltransferase/glycogen phosphorylase"/>
    <property type="match status" value="1"/>
</dbReference>
<dbReference type="Pfam" id="PF00201">
    <property type="entry name" value="UDPGT"/>
    <property type="match status" value="1"/>
</dbReference>
<dbReference type="InterPro" id="IPR002213">
    <property type="entry name" value="UDP_glucos_trans"/>
</dbReference>
<dbReference type="OrthoDB" id="6345490at2759"/>
<evidence type="ECO:0000256" key="1">
    <source>
        <dbReference type="ARBA" id="ARBA00009995"/>
    </source>
</evidence>
<gene>
    <name evidence="4" type="primary">UGT8_1</name>
    <name evidence="4" type="ORF">E2C01_023027</name>
</gene>
<keyword evidence="2 4" id="KW-0328">Glycosyltransferase</keyword>
<reference evidence="4 5" key="1">
    <citation type="submission" date="2019-05" db="EMBL/GenBank/DDBJ databases">
        <title>Another draft genome of Portunus trituberculatus and its Hox gene families provides insights of decapod evolution.</title>
        <authorList>
            <person name="Jeong J.-H."/>
            <person name="Song I."/>
            <person name="Kim S."/>
            <person name="Choi T."/>
            <person name="Kim D."/>
            <person name="Ryu S."/>
            <person name="Kim W."/>
        </authorList>
    </citation>
    <scope>NUCLEOTIDE SEQUENCE [LARGE SCALE GENOMIC DNA]</scope>
    <source>
        <tissue evidence="4">Muscle</tissue>
    </source>
</reference>
<dbReference type="Gene3D" id="3.40.50.2000">
    <property type="entry name" value="Glycogen Phosphorylase B"/>
    <property type="match status" value="1"/>
</dbReference>
<dbReference type="EMBL" id="VSRR010002133">
    <property type="protein sequence ID" value="MPC29778.1"/>
    <property type="molecule type" value="Genomic_DNA"/>
</dbReference>
<evidence type="ECO:0000256" key="2">
    <source>
        <dbReference type="ARBA" id="ARBA00022676"/>
    </source>
</evidence>
<sequence length="113" mass="13098">MYHGVPVLGMPVFADQHSNMFEVEKNGWGKVILWEELTPEVLTKKIFEVMNDEGLKKEAQQRSMLMMDQAQRPEDVAVYWLEYVIRHHGAPHLDPCHAHRSPGLPPPTLLYHK</sequence>
<accession>A0A5B7E7Q8</accession>
<keyword evidence="3 4" id="KW-0808">Transferase</keyword>
<proteinExistence type="inferred from homology"/>
<dbReference type="PANTHER" id="PTHR48043">
    <property type="entry name" value="EG:EG0003.4 PROTEIN-RELATED"/>
    <property type="match status" value="1"/>
</dbReference>
<evidence type="ECO:0000256" key="3">
    <source>
        <dbReference type="ARBA" id="ARBA00022679"/>
    </source>
</evidence>
<dbReference type="PANTHER" id="PTHR48043:SF159">
    <property type="entry name" value="EG:EG0003.4 PROTEIN-RELATED"/>
    <property type="match status" value="1"/>
</dbReference>
<keyword evidence="5" id="KW-1185">Reference proteome</keyword>
<evidence type="ECO:0000313" key="4">
    <source>
        <dbReference type="EMBL" id="MPC29778.1"/>
    </source>
</evidence>
<comment type="caution">
    <text evidence="4">The sequence shown here is derived from an EMBL/GenBank/DDBJ whole genome shotgun (WGS) entry which is preliminary data.</text>
</comment>
<name>A0A5B7E7Q8_PORTR</name>
<dbReference type="GO" id="GO:0008194">
    <property type="term" value="F:UDP-glycosyltransferase activity"/>
    <property type="evidence" value="ECO:0007669"/>
    <property type="project" value="InterPro"/>
</dbReference>
<organism evidence="4 5">
    <name type="scientific">Portunus trituberculatus</name>
    <name type="common">Swimming crab</name>
    <name type="synonym">Neptunus trituberculatus</name>
    <dbReference type="NCBI Taxonomy" id="210409"/>
    <lineage>
        <taxon>Eukaryota</taxon>
        <taxon>Metazoa</taxon>
        <taxon>Ecdysozoa</taxon>
        <taxon>Arthropoda</taxon>
        <taxon>Crustacea</taxon>
        <taxon>Multicrustacea</taxon>
        <taxon>Malacostraca</taxon>
        <taxon>Eumalacostraca</taxon>
        <taxon>Eucarida</taxon>
        <taxon>Decapoda</taxon>
        <taxon>Pleocyemata</taxon>
        <taxon>Brachyura</taxon>
        <taxon>Eubrachyura</taxon>
        <taxon>Portunoidea</taxon>
        <taxon>Portunidae</taxon>
        <taxon>Portuninae</taxon>
        <taxon>Portunus</taxon>
    </lineage>
</organism>
<protein>
    <submittedName>
        <fullName evidence="4">2-hydroxyacylsphingosine 1-beta-galactosyltransferase</fullName>
    </submittedName>
</protein>
<comment type="similarity">
    <text evidence="1">Belongs to the UDP-glycosyltransferase family.</text>
</comment>
<dbReference type="Proteomes" id="UP000324222">
    <property type="component" value="Unassembled WGS sequence"/>
</dbReference>